<protein>
    <submittedName>
        <fullName evidence="1">Uncharacterized protein</fullName>
    </submittedName>
</protein>
<dbReference type="EMBL" id="KQ097212">
    <property type="protein sequence ID" value="KMS93979.1"/>
    <property type="molecule type" value="Genomic_DNA"/>
</dbReference>
<name>A0A0J8AYW6_BETVV</name>
<feature type="non-terminal residue" evidence="1">
    <location>
        <position position="281"/>
    </location>
</feature>
<dbReference type="AlphaFoldDB" id="A0A0J8AYW6"/>
<dbReference type="Proteomes" id="UP000035740">
    <property type="component" value="Unassembled WGS sequence"/>
</dbReference>
<sequence length="281" mass="30801">SHSKFFVLSMAQIRLGTVGNEDPPPNCISNYRLEVCSLQARRARQSDSGLTLIENCDLILDFVESSSADRIINCRLSPSAVTLGNAEVVLFTELVSLLQPLWAASPEIVSVVDAPLNISAVFDSIQLNLIAAGTTDDVFVSVRVMNLICTLAESLQSCQYAVTASQAVLQERSSDVDLIAVQSMTRSRPGLSLEWSQVESEPAASSVQISSLSFRLDDQPFWRMTTKLFAFIPERAEHPHAAFEPAQLIPARPISLLLESMCSIVASMTMTTMQRFCSARR</sequence>
<evidence type="ECO:0000313" key="1">
    <source>
        <dbReference type="EMBL" id="KMS93979.1"/>
    </source>
</evidence>
<reference evidence="1 2" key="1">
    <citation type="journal article" date="2014" name="Nature">
        <title>The genome of the recently domesticated crop plant sugar beet (Beta vulgaris).</title>
        <authorList>
            <person name="Dohm J.C."/>
            <person name="Minoche A.E."/>
            <person name="Holtgrawe D."/>
            <person name="Capella-Gutierrez S."/>
            <person name="Zakrzewski F."/>
            <person name="Tafer H."/>
            <person name="Rupp O."/>
            <person name="Sorensen T.R."/>
            <person name="Stracke R."/>
            <person name="Reinhardt R."/>
            <person name="Goesmann A."/>
            <person name="Kraft T."/>
            <person name="Schulz B."/>
            <person name="Stadler P.F."/>
            <person name="Schmidt T."/>
            <person name="Gabaldon T."/>
            <person name="Lehrach H."/>
            <person name="Weisshaar B."/>
            <person name="Himmelbauer H."/>
        </authorList>
    </citation>
    <scope>NUCLEOTIDE SEQUENCE [LARGE SCALE GENOMIC DNA]</scope>
    <source>
        <tissue evidence="1">Taproot</tissue>
    </source>
</reference>
<keyword evidence="2" id="KW-1185">Reference proteome</keyword>
<gene>
    <name evidence="1" type="ORF">BVRB_026010</name>
</gene>
<accession>A0A0J8AYW6</accession>
<organism evidence="1 2">
    <name type="scientific">Beta vulgaris subsp. vulgaris</name>
    <name type="common">Beet</name>
    <dbReference type="NCBI Taxonomy" id="3555"/>
    <lineage>
        <taxon>Eukaryota</taxon>
        <taxon>Viridiplantae</taxon>
        <taxon>Streptophyta</taxon>
        <taxon>Embryophyta</taxon>
        <taxon>Tracheophyta</taxon>
        <taxon>Spermatophyta</taxon>
        <taxon>Magnoliopsida</taxon>
        <taxon>eudicotyledons</taxon>
        <taxon>Gunneridae</taxon>
        <taxon>Pentapetalae</taxon>
        <taxon>Caryophyllales</taxon>
        <taxon>Chenopodiaceae</taxon>
        <taxon>Betoideae</taxon>
        <taxon>Beta</taxon>
    </lineage>
</organism>
<proteinExistence type="predicted"/>
<evidence type="ECO:0000313" key="2">
    <source>
        <dbReference type="Proteomes" id="UP000035740"/>
    </source>
</evidence>
<feature type="non-terminal residue" evidence="1">
    <location>
        <position position="1"/>
    </location>
</feature>